<dbReference type="InterPro" id="IPR007627">
    <property type="entry name" value="RNA_pol_sigma70_r2"/>
</dbReference>
<protein>
    <recommendedName>
        <fullName evidence="1">RNA polymerase sigma-70 region 2 domain-containing protein</fullName>
    </recommendedName>
</protein>
<dbReference type="InterPro" id="IPR050239">
    <property type="entry name" value="Sigma-70_RNA_pol_init_factors"/>
</dbReference>
<dbReference type="NCBIfam" id="TIGR02937">
    <property type="entry name" value="sigma70-ECF"/>
    <property type="match status" value="1"/>
</dbReference>
<proteinExistence type="predicted"/>
<dbReference type="OrthoDB" id="9809557at2"/>
<gene>
    <name evidence="2" type="ORF">LIP_3548</name>
</gene>
<dbReference type="RefSeq" id="WP_068140969.1">
    <property type="nucleotide sequence ID" value="NZ_AP014924.1"/>
</dbReference>
<dbReference type="InterPro" id="IPR014284">
    <property type="entry name" value="RNA_pol_sigma-70_dom"/>
</dbReference>
<dbReference type="Proteomes" id="UP000065807">
    <property type="component" value="Chromosome"/>
</dbReference>
<sequence>MHQTIRPRAVPREEQIHLAALAKQGDEGATVRLIESCAGFVYREAATSYRRLFASQRARLDAQDLAQEGFIGILRALEKYDPSRRSSFLTYAACWVRQGIRRAIHADAEVATHLWTVLGRVAAVLERAGLEPWEADARTVVRLDPTLRLGDVETIWHALVSPLPLDMEVQLEESTSLLAETIPDPHPERLAPVAPEIMVGLAIVEEHPRSNTLLRR</sequence>
<dbReference type="InterPro" id="IPR013325">
    <property type="entry name" value="RNA_pol_sigma_r2"/>
</dbReference>
<evidence type="ECO:0000313" key="2">
    <source>
        <dbReference type="EMBL" id="BAS29359.1"/>
    </source>
</evidence>
<keyword evidence="3" id="KW-1185">Reference proteome</keyword>
<dbReference type="AlphaFoldDB" id="A0A0K2SRA0"/>
<dbReference type="Gene3D" id="1.20.120.1810">
    <property type="match status" value="1"/>
</dbReference>
<dbReference type="Pfam" id="PF04542">
    <property type="entry name" value="Sigma70_r2"/>
    <property type="match status" value="1"/>
</dbReference>
<name>A0A0K2SRA0_LIMPI</name>
<evidence type="ECO:0000259" key="1">
    <source>
        <dbReference type="Pfam" id="PF04542"/>
    </source>
</evidence>
<evidence type="ECO:0000313" key="3">
    <source>
        <dbReference type="Proteomes" id="UP000065807"/>
    </source>
</evidence>
<dbReference type="KEGG" id="lpil:LIP_3548"/>
<feature type="domain" description="RNA polymerase sigma-70 region 2" evidence="1">
    <location>
        <begin position="39"/>
        <end position="104"/>
    </location>
</feature>
<accession>A0A0K2SRA0</accession>
<dbReference type="STRING" id="1555112.LIP_3548"/>
<dbReference type="PANTHER" id="PTHR30603">
    <property type="entry name" value="RNA POLYMERASE SIGMA FACTOR RPO"/>
    <property type="match status" value="1"/>
</dbReference>
<reference evidence="3" key="1">
    <citation type="submission" date="2015-07" db="EMBL/GenBank/DDBJ databases">
        <title>Complete genome sequence and phylogenetic analysis of Limnochorda pilosa.</title>
        <authorList>
            <person name="Watanabe M."/>
            <person name="Kojima H."/>
            <person name="Fukui M."/>
        </authorList>
    </citation>
    <scope>NUCLEOTIDE SEQUENCE [LARGE SCALE GENOMIC DNA]</scope>
    <source>
        <strain evidence="3">HC45</strain>
    </source>
</reference>
<dbReference type="EMBL" id="AP014924">
    <property type="protein sequence ID" value="BAS29359.1"/>
    <property type="molecule type" value="Genomic_DNA"/>
</dbReference>
<dbReference type="PANTHER" id="PTHR30603:SF47">
    <property type="entry name" value="RNA POLYMERASE SIGMA FACTOR SIGD, CHLOROPLASTIC"/>
    <property type="match status" value="1"/>
</dbReference>
<dbReference type="GO" id="GO:0003700">
    <property type="term" value="F:DNA-binding transcription factor activity"/>
    <property type="evidence" value="ECO:0007669"/>
    <property type="project" value="InterPro"/>
</dbReference>
<organism evidence="2 3">
    <name type="scientific">Limnochorda pilosa</name>
    <dbReference type="NCBI Taxonomy" id="1555112"/>
    <lineage>
        <taxon>Bacteria</taxon>
        <taxon>Bacillati</taxon>
        <taxon>Bacillota</taxon>
        <taxon>Limnochordia</taxon>
        <taxon>Limnochordales</taxon>
        <taxon>Limnochordaceae</taxon>
        <taxon>Limnochorda</taxon>
    </lineage>
</organism>
<reference evidence="3" key="2">
    <citation type="journal article" date="2016" name="Int. J. Syst. Evol. Microbiol.">
        <title>Complete genome sequence and cell structure of Limnochorda pilosa, a Gram-negative spore-former within the phylum Firmicutes.</title>
        <authorList>
            <person name="Watanabe M."/>
            <person name="Kojima H."/>
            <person name="Fukui M."/>
        </authorList>
    </citation>
    <scope>NUCLEOTIDE SEQUENCE [LARGE SCALE GENOMIC DNA]</scope>
    <source>
        <strain evidence="3">HC45</strain>
    </source>
</reference>
<dbReference type="GO" id="GO:0006352">
    <property type="term" value="P:DNA-templated transcription initiation"/>
    <property type="evidence" value="ECO:0007669"/>
    <property type="project" value="InterPro"/>
</dbReference>
<dbReference type="SUPFAM" id="SSF88946">
    <property type="entry name" value="Sigma2 domain of RNA polymerase sigma factors"/>
    <property type="match status" value="1"/>
</dbReference>